<evidence type="ECO:0000313" key="3">
    <source>
        <dbReference type="EMBL" id="SIO02434.1"/>
    </source>
</evidence>
<dbReference type="Gene3D" id="2.60.40.1610">
    <property type="entry name" value="Domain of unknown function DUF1254"/>
    <property type="match status" value="1"/>
</dbReference>
<dbReference type="AlphaFoldDB" id="A0A1N6G4J4"/>
<gene>
    <name evidence="3" type="ORF">SAMN05444394_2962</name>
</gene>
<keyword evidence="4" id="KW-1185">Reference proteome</keyword>
<dbReference type="Pfam" id="PF06863">
    <property type="entry name" value="DUF1254"/>
    <property type="match status" value="1"/>
</dbReference>
<evidence type="ECO:0000259" key="1">
    <source>
        <dbReference type="Pfam" id="PF06742"/>
    </source>
</evidence>
<dbReference type="Gene3D" id="2.60.120.600">
    <property type="entry name" value="Domain of unknown function DUF1214, C-terminal domain"/>
    <property type="match status" value="1"/>
</dbReference>
<dbReference type="InterPro" id="IPR037049">
    <property type="entry name" value="DUF1214_C_sf"/>
</dbReference>
<sequence>MQTEKTGELKVGEQGYVMLTDAEVENLIKRSYQYVAMYNVNNKFALAKSGMTTKGYNKGLKNTQLLDHTVKAIARPNNDVMYQMAMLDLRKDAAVFEFPAMESKYVSLMATAYDHYVNVPLTTTEGDFKEPTTILFYTQRTENYDGSPVEGVDEIFEMTGDFVSVVLRVMPHANEPEKFQRIVDQINQIKGMTLSEFQGKPKLPEDPIEFPDYGATDADIFEHNLLEVMQFIFNHTTFDTTKVLDKAVLTAYKPLGIEPGKTYDPETAYKIDGKRFREKSIQIKEEFLAKMNNPEESKSLLPKLFQLKGNMTLEPMVLQSVVGPIGLPLKEAVYPPVVTSDGAPMNAMNDYVIEMSKEEIPPATAFWSLTLYDTENGFFIPNDHKKYSVGENSGMQLNPDGGIKIYISEKKPDDIPMDNWLPINRIDQNIDVILRVYAPDLEKYTTWTPPKAVKVVK</sequence>
<proteinExistence type="predicted"/>
<name>A0A1N6G4J4_9BACT</name>
<reference evidence="4" key="1">
    <citation type="submission" date="2016-11" db="EMBL/GenBank/DDBJ databases">
        <authorList>
            <person name="Varghese N."/>
            <person name="Submissions S."/>
        </authorList>
    </citation>
    <scope>NUCLEOTIDE SEQUENCE [LARGE SCALE GENOMIC DNA]</scope>
    <source>
        <strain evidence="4">DSM 15292</strain>
    </source>
</reference>
<dbReference type="InterPro" id="IPR010621">
    <property type="entry name" value="DUF1214"/>
</dbReference>
<accession>A0A1N6G4J4</accession>
<evidence type="ECO:0000259" key="2">
    <source>
        <dbReference type="Pfam" id="PF06863"/>
    </source>
</evidence>
<dbReference type="STRING" id="226505.SAMN05444394_2962"/>
<dbReference type="InterPro" id="IPR010679">
    <property type="entry name" value="DUF1254"/>
</dbReference>
<organism evidence="3 4">
    <name type="scientific">Algoriphagus halophilus</name>
    <dbReference type="NCBI Taxonomy" id="226505"/>
    <lineage>
        <taxon>Bacteria</taxon>
        <taxon>Pseudomonadati</taxon>
        <taxon>Bacteroidota</taxon>
        <taxon>Cytophagia</taxon>
        <taxon>Cytophagales</taxon>
        <taxon>Cyclobacteriaceae</taxon>
        <taxon>Algoriphagus</taxon>
    </lineage>
</organism>
<dbReference type="Pfam" id="PF06742">
    <property type="entry name" value="DUF1214"/>
    <property type="match status" value="1"/>
</dbReference>
<dbReference type="SUPFAM" id="SSF160935">
    <property type="entry name" value="VPA0735-like"/>
    <property type="match status" value="1"/>
</dbReference>
<feature type="domain" description="DUF1254" evidence="2">
    <location>
        <begin position="63"/>
        <end position="181"/>
    </location>
</feature>
<dbReference type="PANTHER" id="PTHR36509:SF2">
    <property type="entry name" value="BLL3101 PROTEIN"/>
    <property type="match status" value="1"/>
</dbReference>
<dbReference type="EMBL" id="FSRC01000002">
    <property type="protein sequence ID" value="SIO02434.1"/>
    <property type="molecule type" value="Genomic_DNA"/>
</dbReference>
<dbReference type="PANTHER" id="PTHR36509">
    <property type="entry name" value="BLL3101 PROTEIN"/>
    <property type="match status" value="1"/>
</dbReference>
<protein>
    <submittedName>
        <fullName evidence="3">Uncharacterized conserved protein</fullName>
    </submittedName>
</protein>
<dbReference type="InterPro" id="IPR037050">
    <property type="entry name" value="DUF1254_sf"/>
</dbReference>
<evidence type="ECO:0000313" key="4">
    <source>
        <dbReference type="Proteomes" id="UP000185221"/>
    </source>
</evidence>
<dbReference type="Proteomes" id="UP000185221">
    <property type="component" value="Unassembled WGS sequence"/>
</dbReference>
<feature type="domain" description="DUF1214" evidence="1">
    <location>
        <begin position="338"/>
        <end position="440"/>
    </location>
</feature>